<dbReference type="InterPro" id="IPR001647">
    <property type="entry name" value="HTH_TetR"/>
</dbReference>
<feature type="domain" description="HTH tetR-type" evidence="3">
    <location>
        <begin position="16"/>
        <end position="76"/>
    </location>
</feature>
<name>A0A1W1HDG0_9BACT</name>
<accession>A0A1W1HDG0</accession>
<dbReference type="PROSITE" id="PS50977">
    <property type="entry name" value="HTH_TETR_2"/>
    <property type="match status" value="1"/>
</dbReference>
<evidence type="ECO:0000313" key="5">
    <source>
        <dbReference type="Proteomes" id="UP000191931"/>
    </source>
</evidence>
<dbReference type="GO" id="GO:0003700">
    <property type="term" value="F:DNA-binding transcription factor activity"/>
    <property type="evidence" value="ECO:0007669"/>
    <property type="project" value="TreeGrafter"/>
</dbReference>
<dbReference type="InterPro" id="IPR009057">
    <property type="entry name" value="Homeodomain-like_sf"/>
</dbReference>
<reference evidence="4 5" key="1">
    <citation type="submission" date="2017-03" db="EMBL/GenBank/DDBJ databases">
        <authorList>
            <person name="Afonso C.L."/>
            <person name="Miller P.J."/>
            <person name="Scott M.A."/>
            <person name="Spackman E."/>
            <person name="Goraichik I."/>
            <person name="Dimitrov K.M."/>
            <person name="Suarez D.L."/>
            <person name="Swayne D.E."/>
        </authorList>
    </citation>
    <scope>NUCLEOTIDE SEQUENCE [LARGE SCALE GENOMIC DNA]</scope>
    <source>
        <strain evidence="4">PRJEB14757</strain>
    </source>
</reference>
<dbReference type="SUPFAM" id="SSF46689">
    <property type="entry name" value="Homeodomain-like"/>
    <property type="match status" value="1"/>
</dbReference>
<organism evidence="4 5">
    <name type="scientific">Desulfamplus magnetovallimortis</name>
    <dbReference type="NCBI Taxonomy" id="1246637"/>
    <lineage>
        <taxon>Bacteria</taxon>
        <taxon>Pseudomonadati</taxon>
        <taxon>Thermodesulfobacteriota</taxon>
        <taxon>Desulfobacteria</taxon>
        <taxon>Desulfobacterales</taxon>
        <taxon>Desulfobacteraceae</taxon>
        <taxon>Desulfamplus</taxon>
    </lineage>
</organism>
<evidence type="ECO:0000256" key="1">
    <source>
        <dbReference type="ARBA" id="ARBA00023125"/>
    </source>
</evidence>
<dbReference type="InterPro" id="IPR050109">
    <property type="entry name" value="HTH-type_TetR-like_transc_reg"/>
</dbReference>
<dbReference type="RefSeq" id="WP_080808652.1">
    <property type="nucleotide sequence ID" value="NZ_LT828562.1"/>
</dbReference>
<dbReference type="STRING" id="1246637.MTBBW1_2300003"/>
<dbReference type="Proteomes" id="UP000191931">
    <property type="component" value="Unassembled WGS sequence"/>
</dbReference>
<dbReference type="OrthoDB" id="8479950at2"/>
<dbReference type="PANTHER" id="PTHR30055:SF226">
    <property type="entry name" value="HTH-TYPE TRANSCRIPTIONAL REGULATOR PKSA"/>
    <property type="match status" value="1"/>
</dbReference>
<keyword evidence="5" id="KW-1185">Reference proteome</keyword>
<evidence type="ECO:0000259" key="3">
    <source>
        <dbReference type="PROSITE" id="PS50977"/>
    </source>
</evidence>
<keyword evidence="1 2" id="KW-0238">DNA-binding</keyword>
<dbReference type="Gene3D" id="1.10.357.10">
    <property type="entry name" value="Tetracycline Repressor, domain 2"/>
    <property type="match status" value="1"/>
</dbReference>
<dbReference type="AlphaFoldDB" id="A0A1W1HDG0"/>
<dbReference type="GO" id="GO:0000976">
    <property type="term" value="F:transcription cis-regulatory region binding"/>
    <property type="evidence" value="ECO:0007669"/>
    <property type="project" value="TreeGrafter"/>
</dbReference>
<protein>
    <submittedName>
        <fullName evidence="4">HTH-type transcriptional regulator</fullName>
    </submittedName>
</protein>
<gene>
    <name evidence="4" type="ORF">MTBBW1_2300003</name>
</gene>
<proteinExistence type="predicted"/>
<dbReference type="PRINTS" id="PR00455">
    <property type="entry name" value="HTHTETR"/>
</dbReference>
<dbReference type="EMBL" id="FWEV01000147">
    <property type="protein sequence ID" value="SLM30531.1"/>
    <property type="molecule type" value="Genomic_DNA"/>
</dbReference>
<evidence type="ECO:0000313" key="4">
    <source>
        <dbReference type="EMBL" id="SLM30531.1"/>
    </source>
</evidence>
<evidence type="ECO:0000256" key="2">
    <source>
        <dbReference type="PROSITE-ProRule" id="PRU00335"/>
    </source>
</evidence>
<dbReference type="Pfam" id="PF00440">
    <property type="entry name" value="TetR_N"/>
    <property type="match status" value="1"/>
</dbReference>
<dbReference type="PANTHER" id="PTHR30055">
    <property type="entry name" value="HTH-TYPE TRANSCRIPTIONAL REGULATOR RUTR"/>
    <property type="match status" value="1"/>
</dbReference>
<sequence length="206" mass="23918">MNTESKFAELKEKEREARKQIIIDSALALFAKKPFYEVGMRDVADEAGVSPATLYRYFPSQEELFVEAFIQDISAVSREFENMVKKDQPATIEEFAVTYVDHLVQNESTFQMMTYILLKDQLDKSALAKFGSVTRIFFDTFERLLKRYGVEGDVRLFVHSFIASMTGIIMTFRNHSFKNKDQIREHILKITVLTADLYSNKLIRPE</sequence>
<feature type="DNA-binding region" description="H-T-H motif" evidence="2">
    <location>
        <begin position="39"/>
        <end position="58"/>
    </location>
</feature>